<evidence type="ECO:0000313" key="12">
    <source>
        <dbReference type="Proteomes" id="UP000008955"/>
    </source>
</evidence>
<feature type="transmembrane region" description="Helical" evidence="9">
    <location>
        <begin position="64"/>
        <end position="84"/>
    </location>
</feature>
<keyword evidence="6 9" id="KW-1133">Transmembrane helix</keyword>
<evidence type="ECO:0000256" key="3">
    <source>
        <dbReference type="ARBA" id="ARBA00022475"/>
    </source>
</evidence>
<dbReference type="GO" id="GO:0015740">
    <property type="term" value="P:C4-dicarboxylate transport"/>
    <property type="evidence" value="ECO:0007669"/>
    <property type="project" value="TreeGrafter"/>
</dbReference>
<dbReference type="InterPro" id="IPR055348">
    <property type="entry name" value="DctQ"/>
</dbReference>
<comment type="subcellular location">
    <subcellularLocation>
        <location evidence="1">Cell inner membrane</location>
        <topology evidence="1">Multi-pass membrane protein</topology>
    </subcellularLocation>
</comment>
<evidence type="ECO:0000256" key="2">
    <source>
        <dbReference type="ARBA" id="ARBA00022448"/>
    </source>
</evidence>
<gene>
    <name evidence="11" type="ORF">CK5_01600</name>
</gene>
<organism evidence="11 12">
    <name type="scientific">Blautia obeum A2-162</name>
    <dbReference type="NCBI Taxonomy" id="657314"/>
    <lineage>
        <taxon>Bacteria</taxon>
        <taxon>Bacillati</taxon>
        <taxon>Bacillota</taxon>
        <taxon>Clostridia</taxon>
        <taxon>Lachnospirales</taxon>
        <taxon>Lachnospiraceae</taxon>
        <taxon>Blautia</taxon>
    </lineage>
</organism>
<proteinExistence type="inferred from homology"/>
<feature type="domain" description="Tripartite ATP-independent periplasmic transporters DctQ component" evidence="10">
    <location>
        <begin position="80"/>
        <end position="205"/>
    </location>
</feature>
<evidence type="ECO:0000256" key="9">
    <source>
        <dbReference type="SAM" id="Phobius"/>
    </source>
</evidence>
<evidence type="ECO:0000256" key="5">
    <source>
        <dbReference type="ARBA" id="ARBA00022692"/>
    </source>
</evidence>
<feature type="transmembrane region" description="Helical" evidence="9">
    <location>
        <begin position="104"/>
        <end position="122"/>
    </location>
</feature>
<reference evidence="11 12" key="1">
    <citation type="submission" date="2010-03" db="EMBL/GenBank/DDBJ databases">
        <title>The genome sequence of Ruminococcus obeum A2-162.</title>
        <authorList>
            <consortium name="metaHIT consortium -- http://www.metahit.eu/"/>
            <person name="Pajon A."/>
            <person name="Turner K."/>
            <person name="Parkhill J."/>
            <person name="Duncan S."/>
            <person name="Flint H."/>
        </authorList>
    </citation>
    <scope>NUCLEOTIDE SEQUENCE [LARGE SCALE GENOMIC DNA]</scope>
    <source>
        <strain evidence="11 12">A2-162</strain>
    </source>
</reference>
<feature type="transmembrane region" description="Helical" evidence="9">
    <location>
        <begin position="143"/>
        <end position="162"/>
    </location>
</feature>
<dbReference type="GO" id="GO:0022857">
    <property type="term" value="F:transmembrane transporter activity"/>
    <property type="evidence" value="ECO:0007669"/>
    <property type="project" value="TreeGrafter"/>
</dbReference>
<dbReference type="PANTHER" id="PTHR35011:SF2">
    <property type="entry name" value="2,3-DIKETO-L-GULONATE TRAP TRANSPORTER SMALL PERMEASE PROTEIN YIAM"/>
    <property type="match status" value="1"/>
</dbReference>
<evidence type="ECO:0000256" key="4">
    <source>
        <dbReference type="ARBA" id="ARBA00022519"/>
    </source>
</evidence>
<dbReference type="PATRIC" id="fig|657314.3.peg.150"/>
<sequence>MPVRCRIVLVSMEKQGGCGMIYLSVPDGAVFFMPKRSETRRSETGTKYKKGEESMKVYKKLMNALAAVEEVVLIISTLLILVLTVGNVFSRKVIHRSWSFTEELVVAVFVLITLLAAALACRKGELVSLSLFTDRFPEKLKKPSVILITVLSIVFSAILFKYGMDKVMTQLANGKRTFVLNWPEWIFWSFVPIGAGCMILHFIEFCLDFCTGYKEEKEDK</sequence>
<evidence type="ECO:0000259" key="10">
    <source>
        <dbReference type="Pfam" id="PF04290"/>
    </source>
</evidence>
<evidence type="ECO:0000256" key="6">
    <source>
        <dbReference type="ARBA" id="ARBA00022989"/>
    </source>
</evidence>
<dbReference type="PANTHER" id="PTHR35011">
    <property type="entry name" value="2,3-DIKETO-L-GULONATE TRAP TRANSPORTER SMALL PERMEASE PROTEIN YIAM"/>
    <property type="match status" value="1"/>
</dbReference>
<dbReference type="GO" id="GO:0005886">
    <property type="term" value="C:plasma membrane"/>
    <property type="evidence" value="ECO:0007669"/>
    <property type="project" value="UniProtKB-SubCell"/>
</dbReference>
<keyword evidence="4" id="KW-0997">Cell inner membrane</keyword>
<dbReference type="Pfam" id="PF04290">
    <property type="entry name" value="DctQ"/>
    <property type="match status" value="1"/>
</dbReference>
<name>D4LVZ9_9FIRM</name>
<comment type="similarity">
    <text evidence="8">Belongs to the TRAP transporter small permease family.</text>
</comment>
<protein>
    <submittedName>
        <fullName evidence="11">TRAP-type C4-dicarboxylate transport system, small permease component</fullName>
    </submittedName>
</protein>
<accession>D4LVZ9</accession>
<keyword evidence="2" id="KW-0813">Transport</keyword>
<reference evidence="11 12" key="2">
    <citation type="submission" date="2010-03" db="EMBL/GenBank/DDBJ databases">
        <authorList>
            <person name="Pajon A."/>
        </authorList>
    </citation>
    <scope>NUCLEOTIDE SEQUENCE [LARGE SCALE GENOMIC DNA]</scope>
    <source>
        <strain evidence="11 12">A2-162</strain>
    </source>
</reference>
<feature type="transmembrane region" description="Helical" evidence="9">
    <location>
        <begin position="185"/>
        <end position="207"/>
    </location>
</feature>
<keyword evidence="5 9" id="KW-0812">Transmembrane</keyword>
<dbReference type="KEGG" id="rob:CK5_01600"/>
<keyword evidence="12" id="KW-1185">Reference proteome</keyword>
<dbReference type="HOGENOM" id="CLU_086356_3_4_9"/>
<dbReference type="Proteomes" id="UP000008955">
    <property type="component" value="Chromosome"/>
</dbReference>
<dbReference type="EMBL" id="FP929054">
    <property type="protein sequence ID" value="CBL21802.1"/>
    <property type="molecule type" value="Genomic_DNA"/>
</dbReference>
<evidence type="ECO:0000256" key="7">
    <source>
        <dbReference type="ARBA" id="ARBA00023136"/>
    </source>
</evidence>
<evidence type="ECO:0000313" key="11">
    <source>
        <dbReference type="EMBL" id="CBL21802.1"/>
    </source>
</evidence>
<keyword evidence="7 9" id="KW-0472">Membrane</keyword>
<evidence type="ECO:0000256" key="1">
    <source>
        <dbReference type="ARBA" id="ARBA00004429"/>
    </source>
</evidence>
<keyword evidence="3" id="KW-1003">Cell membrane</keyword>
<dbReference type="AlphaFoldDB" id="D4LVZ9"/>
<dbReference type="InterPro" id="IPR007387">
    <property type="entry name" value="TRAP_DctQ"/>
</dbReference>
<evidence type="ECO:0000256" key="8">
    <source>
        <dbReference type="ARBA" id="ARBA00038436"/>
    </source>
</evidence>